<dbReference type="GO" id="GO:0045259">
    <property type="term" value="C:proton-transporting ATP synthase complex"/>
    <property type="evidence" value="ECO:0007669"/>
    <property type="project" value="UniProtKB-KW"/>
</dbReference>
<name>A0A9D9GZN5_9BACT</name>
<reference evidence="8" key="2">
    <citation type="journal article" date="2021" name="PeerJ">
        <title>Extensive microbial diversity within the chicken gut microbiome revealed by metagenomics and culture.</title>
        <authorList>
            <person name="Gilroy R."/>
            <person name="Ravi A."/>
            <person name="Getino M."/>
            <person name="Pursley I."/>
            <person name="Horton D.L."/>
            <person name="Alikhan N.F."/>
            <person name="Baker D."/>
            <person name="Gharbi K."/>
            <person name="Hall N."/>
            <person name="Watson M."/>
            <person name="Adriaenssens E.M."/>
            <person name="Foster-Nyarko E."/>
            <person name="Jarju S."/>
            <person name="Secka A."/>
            <person name="Antonio M."/>
            <person name="Oren A."/>
            <person name="Chaudhuri R.R."/>
            <person name="La Ragione R."/>
            <person name="Hildebrand F."/>
            <person name="Pallen M.J."/>
        </authorList>
    </citation>
    <scope>NUCLEOTIDE SEQUENCE</scope>
    <source>
        <strain evidence="8">2889</strain>
    </source>
</reference>
<evidence type="ECO:0000256" key="5">
    <source>
        <dbReference type="ARBA" id="ARBA00023136"/>
    </source>
</evidence>
<evidence type="ECO:0000313" key="9">
    <source>
        <dbReference type="Proteomes" id="UP000823612"/>
    </source>
</evidence>
<keyword evidence="4 7" id="KW-0406">Ion transport</keyword>
<evidence type="ECO:0000313" key="8">
    <source>
        <dbReference type="EMBL" id="MBO8432980.1"/>
    </source>
</evidence>
<comment type="subcellular location">
    <subcellularLocation>
        <location evidence="7">Cell membrane</location>
        <topology evidence="7">Peripheral membrane protein</topology>
    </subcellularLocation>
    <subcellularLocation>
        <location evidence="1">Membrane</location>
    </subcellularLocation>
</comment>
<dbReference type="SUPFAM" id="SSF47928">
    <property type="entry name" value="N-terminal domain of the delta subunit of the F1F0-ATP synthase"/>
    <property type="match status" value="1"/>
</dbReference>
<evidence type="ECO:0000256" key="6">
    <source>
        <dbReference type="ARBA" id="ARBA00023310"/>
    </source>
</evidence>
<dbReference type="GO" id="GO:0046933">
    <property type="term" value="F:proton-transporting ATP synthase activity, rotational mechanism"/>
    <property type="evidence" value="ECO:0007669"/>
    <property type="project" value="UniProtKB-UniRule"/>
</dbReference>
<evidence type="ECO:0000256" key="4">
    <source>
        <dbReference type="ARBA" id="ARBA00023065"/>
    </source>
</evidence>
<evidence type="ECO:0000256" key="7">
    <source>
        <dbReference type="HAMAP-Rule" id="MF_01416"/>
    </source>
</evidence>
<comment type="similarity">
    <text evidence="7">Belongs to the ATPase delta chain family.</text>
</comment>
<accession>A0A9D9GZN5</accession>
<evidence type="ECO:0000256" key="1">
    <source>
        <dbReference type="ARBA" id="ARBA00004370"/>
    </source>
</evidence>
<dbReference type="InterPro" id="IPR000711">
    <property type="entry name" value="ATPase_OSCP/dsu"/>
</dbReference>
<reference evidence="8" key="1">
    <citation type="submission" date="2020-10" db="EMBL/GenBank/DDBJ databases">
        <authorList>
            <person name="Gilroy R."/>
        </authorList>
    </citation>
    <scope>NUCLEOTIDE SEQUENCE</scope>
    <source>
        <strain evidence="8">2889</strain>
    </source>
</reference>
<dbReference type="GO" id="GO:0005886">
    <property type="term" value="C:plasma membrane"/>
    <property type="evidence" value="ECO:0007669"/>
    <property type="project" value="UniProtKB-SubCell"/>
</dbReference>
<comment type="function">
    <text evidence="7">F(1)F(0) ATP synthase produces ATP from ADP in the presence of a proton or sodium gradient. F-type ATPases consist of two structural domains, F(1) containing the extramembraneous catalytic core and F(0) containing the membrane proton channel, linked together by a central stalk and a peripheral stalk. During catalysis, ATP synthesis in the catalytic domain of F(1) is coupled via a rotary mechanism of the central stalk subunits to proton translocation.</text>
</comment>
<evidence type="ECO:0000256" key="2">
    <source>
        <dbReference type="ARBA" id="ARBA00022448"/>
    </source>
</evidence>
<dbReference type="PRINTS" id="PR00125">
    <property type="entry name" value="ATPASEDELTA"/>
</dbReference>
<keyword evidence="7" id="KW-0139">CF(1)</keyword>
<dbReference type="Proteomes" id="UP000823612">
    <property type="component" value="Unassembled WGS sequence"/>
</dbReference>
<keyword evidence="2 7" id="KW-0813">Transport</keyword>
<comment type="caution">
    <text evidence="8">The sequence shown here is derived from an EMBL/GenBank/DDBJ whole genome shotgun (WGS) entry which is preliminary data.</text>
</comment>
<dbReference type="EMBL" id="JADIMZ010000101">
    <property type="protein sequence ID" value="MBO8432980.1"/>
    <property type="molecule type" value="Genomic_DNA"/>
</dbReference>
<gene>
    <name evidence="7 8" type="primary">atpH</name>
    <name evidence="8" type="ORF">IAB08_06780</name>
</gene>
<comment type="function">
    <text evidence="7">This protein is part of the stalk that links CF(0) to CF(1). It either transmits conformational changes from CF(0) to CF(1) or is implicated in proton conduction.</text>
</comment>
<dbReference type="PANTHER" id="PTHR11910">
    <property type="entry name" value="ATP SYNTHASE DELTA CHAIN"/>
    <property type="match status" value="1"/>
</dbReference>
<dbReference type="InterPro" id="IPR026015">
    <property type="entry name" value="ATP_synth_OSCP/delta_N_sf"/>
</dbReference>
<proteinExistence type="inferred from homology"/>
<dbReference type="AlphaFoldDB" id="A0A9D9GZN5"/>
<dbReference type="HAMAP" id="MF_01416">
    <property type="entry name" value="ATP_synth_delta_bact"/>
    <property type="match status" value="1"/>
</dbReference>
<sequence length="185" mass="21310">MQISKASIRYARALYSLAEEMQVSREVYRDIHFLMDFFSEAKDVRHLMANPVIPPHIKKKAVRMIFEGHVTDLTIRFLDLVIGKNRVTDIYGIVREYIELYRDNKGIVRAVVRSAVPLSDEEKAGFSDWLSRNFPGKEVEIVNKVQPSLIGGFTLRVDGVYVDKSVAGRLHSLRKEINVKVYQKK</sequence>
<dbReference type="Gene3D" id="1.10.520.20">
    <property type="entry name" value="N-terminal domain of the delta subunit of the F1F0-ATP synthase"/>
    <property type="match status" value="1"/>
</dbReference>
<evidence type="ECO:0000256" key="3">
    <source>
        <dbReference type="ARBA" id="ARBA00022781"/>
    </source>
</evidence>
<keyword evidence="3 7" id="KW-0375">Hydrogen ion transport</keyword>
<dbReference type="Pfam" id="PF00213">
    <property type="entry name" value="OSCP"/>
    <property type="match status" value="1"/>
</dbReference>
<organism evidence="8 9">
    <name type="scientific">Candidatus Pullibacteroides excrementavium</name>
    <dbReference type="NCBI Taxonomy" id="2840905"/>
    <lineage>
        <taxon>Bacteria</taxon>
        <taxon>Pseudomonadati</taxon>
        <taxon>Bacteroidota</taxon>
        <taxon>Bacteroidia</taxon>
        <taxon>Bacteroidales</taxon>
        <taxon>Candidatus Pullibacteroides</taxon>
    </lineage>
</organism>
<keyword evidence="7" id="KW-1003">Cell membrane</keyword>
<dbReference type="NCBIfam" id="TIGR01145">
    <property type="entry name" value="ATP_synt_delta"/>
    <property type="match status" value="1"/>
</dbReference>
<keyword evidence="6 7" id="KW-0066">ATP synthesis</keyword>
<protein>
    <recommendedName>
        <fullName evidence="7">ATP synthase subunit delta</fullName>
    </recommendedName>
    <alternativeName>
        <fullName evidence="7">ATP synthase F(1) sector subunit delta</fullName>
    </alternativeName>
    <alternativeName>
        <fullName evidence="7">F-type ATPase subunit delta</fullName>
        <shortName evidence="7">F-ATPase subunit delta</shortName>
    </alternativeName>
</protein>
<keyword evidence="5 7" id="KW-0472">Membrane</keyword>